<evidence type="ECO:0008006" key="3">
    <source>
        <dbReference type="Google" id="ProtNLM"/>
    </source>
</evidence>
<evidence type="ECO:0000313" key="1">
    <source>
        <dbReference type="EMBL" id="NYE85871.1"/>
    </source>
</evidence>
<comment type="caution">
    <text evidence="1">The sequence shown here is derived from an EMBL/GenBank/DDBJ whole genome shotgun (WGS) entry which is preliminary data.</text>
</comment>
<reference evidence="1 2" key="1">
    <citation type="submission" date="2020-07" db="EMBL/GenBank/DDBJ databases">
        <title>Genomic Encyclopedia of Type Strains, Phase IV (KMG-V): Genome sequencing to study the core and pangenomes of soil and plant-associated prokaryotes.</title>
        <authorList>
            <person name="Whitman W."/>
        </authorList>
    </citation>
    <scope>NUCLEOTIDE SEQUENCE [LARGE SCALE GENOMIC DNA]</scope>
    <source>
        <strain evidence="1 2">SAS40</strain>
    </source>
</reference>
<protein>
    <recommendedName>
        <fullName evidence="3">PIN domain-containing protein</fullName>
    </recommendedName>
</protein>
<name>A0A7Y9IZ79_9BURK</name>
<evidence type="ECO:0000313" key="2">
    <source>
        <dbReference type="Proteomes" id="UP000542125"/>
    </source>
</evidence>
<dbReference type="Proteomes" id="UP000542125">
    <property type="component" value="Unassembled WGS sequence"/>
</dbReference>
<dbReference type="AlphaFoldDB" id="A0A7Y9IZ79"/>
<keyword evidence="2" id="KW-1185">Reference proteome</keyword>
<organism evidence="1 2">
    <name type="scientific">Pigmentiphaga litoralis</name>
    <dbReference type="NCBI Taxonomy" id="516702"/>
    <lineage>
        <taxon>Bacteria</taxon>
        <taxon>Pseudomonadati</taxon>
        <taxon>Pseudomonadota</taxon>
        <taxon>Betaproteobacteria</taxon>
        <taxon>Burkholderiales</taxon>
        <taxon>Alcaligenaceae</taxon>
        <taxon>Pigmentiphaga</taxon>
    </lineage>
</organism>
<sequence length="217" mass="24121">MVSDSSSTGAPVPAALAAARRAPHYLVLDACVLMSSILRPLLLDVADAGFFRPIWSARIGQEWRRNAARIWAVAPEQLDAQWADMTARFPDADPGDLSAYEAGLRYSDEKDWHVIAAGLASRARSTSQMTPEVRVLTWNLKDFNKGELKRQGLTAWDPDRQLSAWLEQSPEPMLPLLMTVRTHALARGRDEPVAQTLKRERLFRCGRLLATMEGVAA</sequence>
<gene>
    <name evidence="1" type="ORF">FHW18_005190</name>
</gene>
<dbReference type="EMBL" id="JACBYR010000003">
    <property type="protein sequence ID" value="NYE85871.1"/>
    <property type="molecule type" value="Genomic_DNA"/>
</dbReference>
<accession>A0A7Y9IZ79</accession>
<proteinExistence type="predicted"/>